<dbReference type="PANTHER" id="PTHR48081:SF18">
    <property type="entry name" value="ALPHA_BETA HYDROLASE FOLD-3 DOMAIN-CONTAINING PROTEIN"/>
    <property type="match status" value="1"/>
</dbReference>
<dbReference type="Pfam" id="PF07859">
    <property type="entry name" value="Abhydrolase_3"/>
    <property type="match status" value="1"/>
</dbReference>
<dbReference type="InterPro" id="IPR050300">
    <property type="entry name" value="GDXG_lipolytic_enzyme"/>
</dbReference>
<organism evidence="4 5">
    <name type="scientific">Diaporthe eres</name>
    <name type="common">Phomopsis oblonga</name>
    <dbReference type="NCBI Taxonomy" id="83184"/>
    <lineage>
        <taxon>Eukaryota</taxon>
        <taxon>Fungi</taxon>
        <taxon>Dikarya</taxon>
        <taxon>Ascomycota</taxon>
        <taxon>Pezizomycotina</taxon>
        <taxon>Sordariomycetes</taxon>
        <taxon>Sordariomycetidae</taxon>
        <taxon>Diaporthales</taxon>
        <taxon>Diaporthaceae</taxon>
        <taxon>Diaporthe</taxon>
        <taxon>Diaporthe eres species complex</taxon>
    </lineage>
</organism>
<keyword evidence="2" id="KW-0472">Membrane</keyword>
<keyword evidence="1" id="KW-0378">Hydrolase</keyword>
<feature type="transmembrane region" description="Helical" evidence="2">
    <location>
        <begin position="14"/>
        <end position="33"/>
    </location>
</feature>
<sequence>MSSHTRPKLTAGEISSLLGIIPAVAGTILSFFLSNSWRQWRQGILCARSLRRNAAASFGTAISLLKPRQLRVFVSKTTGKTVADYCAAKDLTHQPILVENTDGFPPAMLHFIDCKLAQKGPILLYFHGGGFIVPLHSPAFAVSSARIARASPVLLEYTLVPECEYPGQLAQAVAALRLILQHRSPADIIIGGESAGGNMALAVLAHLQQPKPGITPLALPPAPNNKFRGAVAISPRTANLATADSFRTNSGKDFMSEHSLVAITASWKPEADVWAAPVLAPKGFWNGLRAEKLLLVVGADEVYRDDVCHTAKMMGAREVGVGSLDAKTKVSRGGSGPDAQLIICPNEMHCQASLDMSVGIRDGYMTRGVAGWLARC</sequence>
<dbReference type="SUPFAM" id="SSF53474">
    <property type="entry name" value="alpha/beta-Hydrolases"/>
    <property type="match status" value="1"/>
</dbReference>
<evidence type="ECO:0000256" key="2">
    <source>
        <dbReference type="SAM" id="Phobius"/>
    </source>
</evidence>
<feature type="domain" description="Alpha/beta hydrolase fold-3" evidence="3">
    <location>
        <begin position="123"/>
        <end position="321"/>
    </location>
</feature>
<dbReference type="InterPro" id="IPR013094">
    <property type="entry name" value="AB_hydrolase_3"/>
</dbReference>
<evidence type="ECO:0000259" key="3">
    <source>
        <dbReference type="Pfam" id="PF07859"/>
    </source>
</evidence>
<dbReference type="Gene3D" id="3.40.50.1820">
    <property type="entry name" value="alpha/beta hydrolase"/>
    <property type="match status" value="1"/>
</dbReference>
<reference evidence="4 5" key="1">
    <citation type="submission" date="2024-02" db="EMBL/GenBank/DDBJ databases">
        <title>De novo assembly and annotation of 12 fungi associated with fruit tree decline syndrome in Ontario, Canada.</title>
        <authorList>
            <person name="Sulman M."/>
            <person name="Ellouze W."/>
            <person name="Ilyukhin E."/>
        </authorList>
    </citation>
    <scope>NUCLEOTIDE SEQUENCE [LARGE SCALE GENOMIC DNA]</scope>
    <source>
        <strain evidence="4 5">M169</strain>
    </source>
</reference>
<keyword evidence="2" id="KW-1133">Transmembrane helix</keyword>
<dbReference type="EMBL" id="JAKNSF020000001">
    <property type="protein sequence ID" value="KAK7742466.1"/>
    <property type="molecule type" value="Genomic_DNA"/>
</dbReference>
<evidence type="ECO:0000313" key="4">
    <source>
        <dbReference type="EMBL" id="KAK7742466.1"/>
    </source>
</evidence>
<gene>
    <name evidence="4" type="ORF">SLS63_000030</name>
</gene>
<proteinExistence type="predicted"/>
<dbReference type="Proteomes" id="UP001430848">
    <property type="component" value="Unassembled WGS sequence"/>
</dbReference>
<accession>A0ABR1PPL4</accession>
<comment type="caution">
    <text evidence="4">The sequence shown here is derived from an EMBL/GenBank/DDBJ whole genome shotgun (WGS) entry which is preliminary data.</text>
</comment>
<dbReference type="PANTHER" id="PTHR48081">
    <property type="entry name" value="AB HYDROLASE SUPERFAMILY PROTEIN C4A8.06C"/>
    <property type="match status" value="1"/>
</dbReference>
<name>A0ABR1PPL4_DIAER</name>
<evidence type="ECO:0000313" key="5">
    <source>
        <dbReference type="Proteomes" id="UP001430848"/>
    </source>
</evidence>
<protein>
    <recommendedName>
        <fullName evidence="3">Alpha/beta hydrolase fold-3 domain-containing protein</fullName>
    </recommendedName>
</protein>
<keyword evidence="5" id="KW-1185">Reference proteome</keyword>
<keyword evidence="2" id="KW-0812">Transmembrane</keyword>
<dbReference type="InterPro" id="IPR029058">
    <property type="entry name" value="AB_hydrolase_fold"/>
</dbReference>
<evidence type="ECO:0000256" key="1">
    <source>
        <dbReference type="ARBA" id="ARBA00022801"/>
    </source>
</evidence>